<gene>
    <name evidence="7" type="ORF">CRENBAI_009195</name>
</gene>
<feature type="region of interest" description="Disordered" evidence="5">
    <location>
        <begin position="343"/>
        <end position="365"/>
    </location>
</feature>
<reference evidence="7 8" key="1">
    <citation type="submission" date="2021-06" db="EMBL/GenBank/DDBJ databases">
        <authorList>
            <person name="Palmer J.M."/>
        </authorList>
    </citation>
    <scope>NUCLEOTIDE SEQUENCE [LARGE SCALE GENOMIC DNA]</scope>
    <source>
        <strain evidence="7 8">MEX-2019</strain>
        <tissue evidence="7">Muscle</tissue>
    </source>
</reference>
<evidence type="ECO:0000256" key="4">
    <source>
        <dbReference type="ARBA" id="ARBA00023136"/>
    </source>
</evidence>
<protein>
    <recommendedName>
        <fullName evidence="6">Receptor ligand binding region domain-containing protein</fullName>
    </recommendedName>
</protein>
<evidence type="ECO:0000256" key="5">
    <source>
        <dbReference type="SAM" id="MobiDB-lite"/>
    </source>
</evidence>
<keyword evidence="2" id="KW-0812">Transmembrane</keyword>
<organism evidence="7 8">
    <name type="scientific">Crenichthys baileyi</name>
    <name type="common">White River springfish</name>
    <dbReference type="NCBI Taxonomy" id="28760"/>
    <lineage>
        <taxon>Eukaryota</taxon>
        <taxon>Metazoa</taxon>
        <taxon>Chordata</taxon>
        <taxon>Craniata</taxon>
        <taxon>Vertebrata</taxon>
        <taxon>Euteleostomi</taxon>
        <taxon>Actinopterygii</taxon>
        <taxon>Neopterygii</taxon>
        <taxon>Teleostei</taxon>
        <taxon>Neoteleostei</taxon>
        <taxon>Acanthomorphata</taxon>
        <taxon>Ovalentaria</taxon>
        <taxon>Atherinomorphae</taxon>
        <taxon>Cyprinodontiformes</taxon>
        <taxon>Goodeidae</taxon>
        <taxon>Crenichthys</taxon>
    </lineage>
</organism>
<dbReference type="EMBL" id="JAHHUM010000290">
    <property type="protein sequence ID" value="KAK5621937.1"/>
    <property type="molecule type" value="Genomic_DNA"/>
</dbReference>
<dbReference type="Gene3D" id="3.40.50.2300">
    <property type="match status" value="1"/>
</dbReference>
<dbReference type="InterPro" id="IPR028082">
    <property type="entry name" value="Peripla_BP_I"/>
</dbReference>
<sequence length="453" mass="49045">MPVAAANLALSRLRTDSYLSRGYWYDVKLLNEDCSVSKALTELGEMEGYGHAYIGPFNPTLCHAASLFAQHWEAGLASPGCLDADWLNLPPITPPAKVLITVLRFFRWAHVAVISAPTDLWESTGEEVASALRAMGLPIDPVVTMETKNKGGARDALNEIRQTNKAKVVIMCMSSILIGGEHQKELLLAALDMGMVADGYIFIPYDALLYAMPYQDITFPLLTNNTQLRHAYSAVLTVTMASDESFYETFRQAQITREIRSAISATEVSPLFGTIFNMVYFVAKSVEERRQAGGGHWVTGSQLFNSEGGFDFKGFNQLGPQVPRGAPTLPTLPWLPNLVAVTDTRPIPPIPTTRPRTTGTTPPPPGVQAAHHLEQGQTGVPAWGPPATARNISTSSKKSQVIHGPPLPELPVTAAPPPRAGNTTTTGNIYIPTLPKDNINPSGNDNTTPIHTD</sequence>
<evidence type="ECO:0000313" key="8">
    <source>
        <dbReference type="Proteomes" id="UP001311232"/>
    </source>
</evidence>
<comment type="caution">
    <text evidence="7">The sequence shown here is derived from an EMBL/GenBank/DDBJ whole genome shotgun (WGS) entry which is preliminary data.</text>
</comment>
<dbReference type="InterPro" id="IPR001828">
    <property type="entry name" value="ANF_lig-bd_rcpt"/>
</dbReference>
<feature type="domain" description="Receptor ligand binding region" evidence="6">
    <location>
        <begin position="4"/>
        <end position="317"/>
    </location>
</feature>
<evidence type="ECO:0000259" key="6">
    <source>
        <dbReference type="Pfam" id="PF01094"/>
    </source>
</evidence>
<comment type="subcellular location">
    <subcellularLocation>
        <location evidence="1">Membrane</location>
    </subcellularLocation>
</comment>
<evidence type="ECO:0000256" key="3">
    <source>
        <dbReference type="ARBA" id="ARBA00022989"/>
    </source>
</evidence>
<dbReference type="FunFam" id="3.40.50.2300:FF:000114">
    <property type="entry name" value="Guanylate cyclase"/>
    <property type="match status" value="1"/>
</dbReference>
<dbReference type="Proteomes" id="UP001311232">
    <property type="component" value="Unassembled WGS sequence"/>
</dbReference>
<evidence type="ECO:0000256" key="1">
    <source>
        <dbReference type="ARBA" id="ARBA00004370"/>
    </source>
</evidence>
<dbReference type="GO" id="GO:0016020">
    <property type="term" value="C:membrane"/>
    <property type="evidence" value="ECO:0007669"/>
    <property type="project" value="UniProtKB-SubCell"/>
</dbReference>
<name>A0AAV9SKR1_9TELE</name>
<keyword evidence="3" id="KW-1133">Transmembrane helix</keyword>
<feature type="compositionally biased region" description="Pro residues" evidence="5">
    <location>
        <begin position="405"/>
        <end position="419"/>
    </location>
</feature>
<accession>A0AAV9SKR1</accession>
<evidence type="ECO:0000256" key="2">
    <source>
        <dbReference type="ARBA" id="ARBA00022692"/>
    </source>
</evidence>
<keyword evidence="8" id="KW-1185">Reference proteome</keyword>
<evidence type="ECO:0000313" key="7">
    <source>
        <dbReference type="EMBL" id="KAK5621937.1"/>
    </source>
</evidence>
<keyword evidence="4" id="KW-0472">Membrane</keyword>
<dbReference type="Pfam" id="PF01094">
    <property type="entry name" value="ANF_receptor"/>
    <property type="match status" value="1"/>
</dbReference>
<feature type="region of interest" description="Disordered" evidence="5">
    <location>
        <begin position="398"/>
        <end position="453"/>
    </location>
</feature>
<dbReference type="AlphaFoldDB" id="A0AAV9SKR1"/>
<proteinExistence type="predicted"/>
<feature type="compositionally biased region" description="Polar residues" evidence="5">
    <location>
        <begin position="439"/>
        <end position="453"/>
    </location>
</feature>
<dbReference type="SUPFAM" id="SSF53822">
    <property type="entry name" value="Periplasmic binding protein-like I"/>
    <property type="match status" value="1"/>
</dbReference>